<gene>
    <name evidence="2" type="ORF">Bm13423</name>
    <name evidence="2" type="ORF">BM_Bm13423</name>
</gene>
<sequence>MIQCNFLYIGHKLCGIQMWFSIIFIVYIEILGSNDFRFFKGRYGRNFTTKK</sequence>
<feature type="transmembrane region" description="Helical" evidence="1">
    <location>
        <begin position="6"/>
        <end position="28"/>
    </location>
</feature>
<keyword evidence="1" id="KW-0472">Membrane</keyword>
<keyword evidence="1" id="KW-1133">Transmembrane helix</keyword>
<evidence type="ECO:0000256" key="1">
    <source>
        <dbReference type="SAM" id="Phobius"/>
    </source>
</evidence>
<accession>A0A0J9XSV1</accession>
<reference evidence="2" key="2">
    <citation type="submission" date="2012-12" db="EMBL/GenBank/DDBJ databases">
        <authorList>
            <person name="Gao Y.W."/>
            <person name="Fan S.T."/>
            <person name="Sun H.T."/>
            <person name="Wang Z."/>
            <person name="Gao X.L."/>
            <person name="Li Y.G."/>
            <person name="Wang T.C."/>
            <person name="Zhang K."/>
            <person name="Xu W.W."/>
            <person name="Yu Z.J."/>
            <person name="Xia X.Z."/>
        </authorList>
    </citation>
    <scope>NUCLEOTIDE SEQUENCE</scope>
    <source>
        <strain evidence="2">FR3</strain>
    </source>
</reference>
<protein>
    <submittedName>
        <fullName evidence="2">Bm13423</fullName>
    </submittedName>
</protein>
<evidence type="ECO:0000313" key="2">
    <source>
        <dbReference type="EMBL" id="CDP94401.1"/>
    </source>
</evidence>
<organism evidence="2">
    <name type="scientific">Brugia malayi</name>
    <name type="common">Filarial nematode worm</name>
    <dbReference type="NCBI Taxonomy" id="6279"/>
    <lineage>
        <taxon>Eukaryota</taxon>
        <taxon>Metazoa</taxon>
        <taxon>Ecdysozoa</taxon>
        <taxon>Nematoda</taxon>
        <taxon>Chromadorea</taxon>
        <taxon>Rhabditida</taxon>
        <taxon>Spirurina</taxon>
        <taxon>Spiruromorpha</taxon>
        <taxon>Filarioidea</taxon>
        <taxon>Onchocercidae</taxon>
        <taxon>Brugia</taxon>
    </lineage>
</organism>
<dbReference type="EMBL" id="LN856924">
    <property type="protein sequence ID" value="CDP94401.1"/>
    <property type="molecule type" value="Genomic_DNA"/>
</dbReference>
<reference evidence="2" key="1">
    <citation type="journal article" date="2007" name="Science">
        <title>Draft genome of the filarial nematode parasite Brugia malayi.</title>
        <authorList>
            <person name="Ghedin E."/>
            <person name="Wang S."/>
            <person name="Spiro D."/>
            <person name="Caler E."/>
            <person name="Zhao Q."/>
            <person name="Crabtree J."/>
            <person name="Allen J.E."/>
            <person name="Delcher A.L."/>
            <person name="Guiliano D.B."/>
            <person name="Miranda-Saavedra D."/>
            <person name="Angiuoli S.V."/>
            <person name="Creasy T."/>
            <person name="Amedeo P."/>
            <person name="Haas B."/>
            <person name="El-Sayed N.M."/>
            <person name="Wortman J.R."/>
            <person name="Feldblyum T."/>
            <person name="Tallon L."/>
            <person name="Schatz M."/>
            <person name="Shumway M."/>
            <person name="Koo H."/>
            <person name="Salzberg S.L."/>
            <person name="Schobel S."/>
            <person name="Pertea M."/>
            <person name="Pop M."/>
            <person name="White O."/>
            <person name="Barton G.J."/>
            <person name="Carlow C.K."/>
            <person name="Crawford M.J."/>
            <person name="Daub J."/>
            <person name="Dimmic M.W."/>
            <person name="Estes C.F."/>
            <person name="Foster J.M."/>
            <person name="Ganatra M."/>
            <person name="Gregory W.F."/>
            <person name="Johnson N.M."/>
            <person name="Jin J."/>
            <person name="Komuniecki R."/>
            <person name="Korf I."/>
            <person name="Kumar S."/>
            <person name="Laney S."/>
            <person name="Li B.W."/>
            <person name="Li W."/>
            <person name="Lindblom T.H."/>
            <person name="Lustigman S."/>
            <person name="Ma D."/>
            <person name="Maina C.V."/>
            <person name="Martin D.M."/>
            <person name="McCarter J.P."/>
            <person name="McReynolds L."/>
            <person name="Mitreva M."/>
            <person name="Nutman T.B."/>
            <person name="Parkinson J."/>
            <person name="Peregrin-Alvarez J.M."/>
            <person name="Poole C."/>
            <person name="Ren Q."/>
            <person name="Saunders L."/>
            <person name="Sluder A.E."/>
            <person name="Smith K."/>
            <person name="Stanke M."/>
            <person name="Unnasch T.R."/>
            <person name="Ware J."/>
            <person name="Wei A.D."/>
            <person name="Weil G."/>
            <person name="Williams D.J."/>
            <person name="Zhang Y."/>
            <person name="Williams S.A."/>
            <person name="Fraser-Liggett C."/>
            <person name="Slatko B."/>
            <person name="Blaxter M.L."/>
            <person name="Scott A.L."/>
        </authorList>
    </citation>
    <scope>NUCLEOTIDE SEQUENCE</scope>
    <source>
        <strain evidence="2">FR3</strain>
    </source>
</reference>
<proteinExistence type="predicted"/>
<name>A0A0J9XSV1_BRUMA</name>
<dbReference type="AlphaFoldDB" id="A0A0J9XSV1"/>
<keyword evidence="1" id="KW-0812">Transmembrane</keyword>